<dbReference type="EMBL" id="MU250539">
    <property type="protein sequence ID" value="KAG7444674.1"/>
    <property type="molecule type" value="Genomic_DNA"/>
</dbReference>
<dbReference type="RefSeq" id="XP_043038174.1">
    <property type="nucleotide sequence ID" value="XM_043180103.1"/>
</dbReference>
<dbReference type="OrthoDB" id="2964296at2759"/>
<comment type="caution">
    <text evidence="2">The sequence shown here is derived from an EMBL/GenBank/DDBJ whole genome shotgun (WGS) entry which is preliminary data.</text>
</comment>
<keyword evidence="1" id="KW-1133">Transmembrane helix</keyword>
<proteinExistence type="predicted"/>
<dbReference type="AlphaFoldDB" id="A0A9P7VRL9"/>
<dbReference type="Proteomes" id="UP000812287">
    <property type="component" value="Unassembled WGS sequence"/>
</dbReference>
<gene>
    <name evidence="2" type="ORF">BT62DRAFT_219660</name>
</gene>
<accession>A0A9P7VRL9</accession>
<organism evidence="2 3">
    <name type="scientific">Guyanagaster necrorhizus</name>
    <dbReference type="NCBI Taxonomy" id="856835"/>
    <lineage>
        <taxon>Eukaryota</taxon>
        <taxon>Fungi</taxon>
        <taxon>Dikarya</taxon>
        <taxon>Basidiomycota</taxon>
        <taxon>Agaricomycotina</taxon>
        <taxon>Agaricomycetes</taxon>
        <taxon>Agaricomycetidae</taxon>
        <taxon>Agaricales</taxon>
        <taxon>Marasmiineae</taxon>
        <taxon>Physalacriaceae</taxon>
        <taxon>Guyanagaster</taxon>
    </lineage>
</organism>
<name>A0A9P7VRL9_9AGAR</name>
<keyword evidence="1" id="KW-0472">Membrane</keyword>
<sequence>MVPLTLWAQSHQNDVMILVTIWMLTSILGKACSGIIMHAIPSVEFARNALQHFAWEWGLDVKLQRHVDKIMMSLIDARNALQHLEKASSLLQHVPFNFSSAVGQRNGWF</sequence>
<reference evidence="2" key="1">
    <citation type="submission" date="2020-11" db="EMBL/GenBank/DDBJ databases">
        <title>Adaptations for nitrogen fixation in a non-lichenized fungal sporocarp promotes dispersal by wood-feeding termites.</title>
        <authorList>
            <consortium name="DOE Joint Genome Institute"/>
            <person name="Koch R.A."/>
            <person name="Yoon G."/>
            <person name="Arayal U."/>
            <person name="Lail K."/>
            <person name="Amirebrahimi M."/>
            <person name="Labutti K."/>
            <person name="Lipzen A."/>
            <person name="Riley R."/>
            <person name="Barry K."/>
            <person name="Henrissat B."/>
            <person name="Grigoriev I.V."/>
            <person name="Herr J.R."/>
            <person name="Aime M.C."/>
        </authorList>
    </citation>
    <scope>NUCLEOTIDE SEQUENCE</scope>
    <source>
        <strain evidence="2">MCA 3950</strain>
    </source>
</reference>
<dbReference type="GeneID" id="66102399"/>
<protein>
    <submittedName>
        <fullName evidence="2">Uncharacterized protein</fullName>
    </submittedName>
</protein>
<evidence type="ECO:0000256" key="1">
    <source>
        <dbReference type="SAM" id="Phobius"/>
    </source>
</evidence>
<keyword evidence="3" id="KW-1185">Reference proteome</keyword>
<evidence type="ECO:0000313" key="2">
    <source>
        <dbReference type="EMBL" id="KAG7444674.1"/>
    </source>
</evidence>
<evidence type="ECO:0000313" key="3">
    <source>
        <dbReference type="Proteomes" id="UP000812287"/>
    </source>
</evidence>
<feature type="transmembrane region" description="Helical" evidence="1">
    <location>
        <begin position="15"/>
        <end position="40"/>
    </location>
</feature>
<keyword evidence="1" id="KW-0812">Transmembrane</keyword>